<dbReference type="Pfam" id="PF12022">
    <property type="entry name" value="COG2_C"/>
    <property type="match status" value="1"/>
</dbReference>
<evidence type="ECO:0000256" key="6">
    <source>
        <dbReference type="ARBA" id="ARBA00023034"/>
    </source>
</evidence>
<feature type="compositionally biased region" description="Low complexity" evidence="9">
    <location>
        <begin position="682"/>
        <end position="694"/>
    </location>
</feature>
<dbReference type="GO" id="GO:0007030">
    <property type="term" value="P:Golgi organization"/>
    <property type="evidence" value="ECO:0007669"/>
    <property type="project" value="InterPro"/>
</dbReference>
<keyword evidence="5" id="KW-0653">Protein transport</keyword>
<dbReference type="OrthoDB" id="332281at2759"/>
<evidence type="ECO:0000259" key="10">
    <source>
        <dbReference type="Pfam" id="PF06148"/>
    </source>
</evidence>
<dbReference type="Pfam" id="PF06148">
    <property type="entry name" value="COG2_N"/>
    <property type="match status" value="1"/>
</dbReference>
<dbReference type="InterPro" id="IPR024602">
    <property type="entry name" value="COG_su2_N"/>
</dbReference>
<evidence type="ECO:0000256" key="7">
    <source>
        <dbReference type="ARBA" id="ARBA00023136"/>
    </source>
</evidence>
<dbReference type="GO" id="GO:0017119">
    <property type="term" value="C:Golgi transport complex"/>
    <property type="evidence" value="ECO:0007669"/>
    <property type="project" value="TreeGrafter"/>
</dbReference>
<name>A0A7I4YJ08_HAECO</name>
<reference evidence="13" key="1">
    <citation type="submission" date="2020-12" db="UniProtKB">
        <authorList>
            <consortium name="WormBaseParasite"/>
        </authorList>
    </citation>
    <scope>IDENTIFICATION</scope>
    <source>
        <strain evidence="13">MHco3</strain>
    </source>
</reference>
<keyword evidence="12" id="KW-1185">Reference proteome</keyword>
<dbReference type="AlphaFoldDB" id="A0A7I4YJ08"/>
<evidence type="ECO:0000259" key="11">
    <source>
        <dbReference type="Pfam" id="PF12022"/>
    </source>
</evidence>
<evidence type="ECO:0000256" key="8">
    <source>
        <dbReference type="ARBA" id="ARBA00031344"/>
    </source>
</evidence>
<evidence type="ECO:0000256" key="9">
    <source>
        <dbReference type="SAM" id="MobiDB-lite"/>
    </source>
</evidence>
<accession>A0A7I4YJ08</accession>
<keyword evidence="6" id="KW-0333">Golgi apparatus</keyword>
<organism evidence="12 13">
    <name type="scientific">Haemonchus contortus</name>
    <name type="common">Barber pole worm</name>
    <dbReference type="NCBI Taxonomy" id="6289"/>
    <lineage>
        <taxon>Eukaryota</taxon>
        <taxon>Metazoa</taxon>
        <taxon>Ecdysozoa</taxon>
        <taxon>Nematoda</taxon>
        <taxon>Chromadorea</taxon>
        <taxon>Rhabditida</taxon>
        <taxon>Rhabditina</taxon>
        <taxon>Rhabditomorpha</taxon>
        <taxon>Strongyloidea</taxon>
        <taxon>Trichostrongylidae</taxon>
        <taxon>Haemonchus</taxon>
    </lineage>
</organism>
<comment type="similarity">
    <text evidence="2">Belongs to the COG2 family.</text>
</comment>
<sequence length="731" mass="81534">MTSGGGESTSPRIFAPSPFAFDDSQLCFNKNHFGRPDFNVQRFMNLARRRAGLKQIQQDLRVYLKSVQHSMIELINDDYADFVHLSSNLVSLQSTIDKIESDMNTIWSDFESSTSDSVRTAERVESFCVELSQNRASQVEIRHRISFLSALQRLSSLIHNVPESVGALWLEKVSSCLVDASSYKENLVEDSRESKMLNKLLTRLETILCDEGVRSASGDCASLPHVLSLLSLADCSHSLTARLVSDLIYPKLVQPAKDHYEMLKDVLKGVNKMRTNWNEILGPKYTGQVQTFLEQTLLTFLLTFIDKCMGTVAVPTNTSMFHRCFTATQEFVENWPHHPHSRPLLKSIRDKFNLIVYFKLVTHKAVRQIENEMAPEALKIASGDELLEGEVLCDVSSTILRTVDTVWGDDVFLYPIADKLWDFTLRLLGKHLAWARTLIQAATTDPTTELGGVEAWRALLAVRHDLSTVASKVFDLSLETLWPKLRDLDVDTTLFGQCLTRFNLLVDAECAKIDDDVVKLVSSSLSKELDCVSDVPKQYRWTKKPSPSTHSSYITAAHTKFDDFLGELSKRNHPKAEQLGRSALMAAYIRLVSKAGEVLDSVDATGSSLSRFKRKAGTLDGTSDDDKIRTQIYRDLSFCEARGSEMDVVVEGMSKLIQRSRSEALEASTNGGTKETTPVPPETVEVPSTETMPEAAPSTLKSETKSFAPDQETKPSNSEPDPPTSDPSALS</sequence>
<dbReference type="Proteomes" id="UP000025227">
    <property type="component" value="Unplaced"/>
</dbReference>
<evidence type="ECO:0000313" key="12">
    <source>
        <dbReference type="Proteomes" id="UP000025227"/>
    </source>
</evidence>
<dbReference type="WBParaSite" id="HCON_00102420-00001">
    <property type="protein sequence ID" value="HCON_00102420-00001"/>
    <property type="gene ID" value="HCON_00102420"/>
</dbReference>
<keyword evidence="4" id="KW-0813">Transport</keyword>
<dbReference type="OMA" id="TFIDKCM"/>
<protein>
    <recommendedName>
        <fullName evidence="3">Conserved oligomeric Golgi complex subunit 2</fullName>
    </recommendedName>
    <alternativeName>
        <fullName evidence="8">Component of oligomeric Golgi complex 2</fullName>
    </alternativeName>
</protein>
<dbReference type="InterPro" id="IPR009316">
    <property type="entry name" value="COG2"/>
</dbReference>
<evidence type="ECO:0000256" key="1">
    <source>
        <dbReference type="ARBA" id="ARBA00004395"/>
    </source>
</evidence>
<dbReference type="GO" id="GO:0000139">
    <property type="term" value="C:Golgi membrane"/>
    <property type="evidence" value="ECO:0007669"/>
    <property type="project" value="UniProtKB-SubCell"/>
</dbReference>
<evidence type="ECO:0000256" key="2">
    <source>
        <dbReference type="ARBA" id="ARBA00007603"/>
    </source>
</evidence>
<evidence type="ECO:0000256" key="5">
    <source>
        <dbReference type="ARBA" id="ARBA00022927"/>
    </source>
</evidence>
<evidence type="ECO:0000256" key="3">
    <source>
        <dbReference type="ARBA" id="ARBA00020977"/>
    </source>
</evidence>
<dbReference type="PANTHER" id="PTHR12961">
    <property type="entry name" value="CONSERVED OLIGOMERIC GOLGI COMPLEX COMPONENT 2"/>
    <property type="match status" value="1"/>
</dbReference>
<comment type="subcellular location">
    <subcellularLocation>
        <location evidence="1">Golgi apparatus membrane</location>
        <topology evidence="1">Peripheral membrane protein</topology>
    </subcellularLocation>
</comment>
<evidence type="ECO:0000313" key="13">
    <source>
        <dbReference type="WBParaSite" id="HCON_00102420-00001"/>
    </source>
</evidence>
<feature type="region of interest" description="Disordered" evidence="9">
    <location>
        <begin position="660"/>
        <end position="731"/>
    </location>
</feature>
<dbReference type="InterPro" id="IPR024603">
    <property type="entry name" value="COG_complex_COG2_C"/>
</dbReference>
<evidence type="ECO:0000256" key="4">
    <source>
        <dbReference type="ARBA" id="ARBA00022448"/>
    </source>
</evidence>
<proteinExistence type="inferred from homology"/>
<feature type="domain" description="COG complex component COG2 C-terminal" evidence="11">
    <location>
        <begin position="350"/>
        <end position="635"/>
    </location>
</feature>
<dbReference type="PANTHER" id="PTHR12961:SF0">
    <property type="entry name" value="CONSERVED OLIGOMERIC GOLGI COMPLEX SUBUNIT 2"/>
    <property type="match status" value="1"/>
</dbReference>
<feature type="domain" description="Conserved oligomeric Golgi complex subunit 2 N-terminal" evidence="10">
    <location>
        <begin position="26"/>
        <end position="100"/>
    </location>
</feature>
<dbReference type="GO" id="GO:0006891">
    <property type="term" value="P:intra-Golgi vesicle-mediated transport"/>
    <property type="evidence" value="ECO:0007669"/>
    <property type="project" value="TreeGrafter"/>
</dbReference>
<dbReference type="GO" id="GO:0015031">
    <property type="term" value="P:protein transport"/>
    <property type="evidence" value="ECO:0007669"/>
    <property type="project" value="UniProtKB-KW"/>
</dbReference>
<keyword evidence="7" id="KW-0472">Membrane</keyword>